<dbReference type="PATRIC" id="fig|1618380.3.peg.352"/>
<dbReference type="PROSITE" id="PS50901">
    <property type="entry name" value="FTSK"/>
    <property type="match status" value="1"/>
</dbReference>
<dbReference type="GO" id="GO:0051301">
    <property type="term" value="P:cell division"/>
    <property type="evidence" value="ECO:0007669"/>
    <property type="project" value="UniProtKB-KW"/>
</dbReference>
<dbReference type="Gene3D" id="3.40.50.300">
    <property type="entry name" value="P-loop containing nucleotide triphosphate hydrolases"/>
    <property type="match status" value="1"/>
</dbReference>
<reference evidence="5 6" key="1">
    <citation type="journal article" date="2015" name="Nature">
        <title>rRNA introns, odd ribosomes, and small enigmatic genomes across a large radiation of phyla.</title>
        <authorList>
            <person name="Brown C.T."/>
            <person name="Hug L.A."/>
            <person name="Thomas B.C."/>
            <person name="Sharon I."/>
            <person name="Castelle C.J."/>
            <person name="Singh A."/>
            <person name="Wilkins M.J."/>
            <person name="Williams K.H."/>
            <person name="Banfield J.F."/>
        </authorList>
    </citation>
    <scope>NUCLEOTIDE SEQUENCE [LARGE SCALE GENOMIC DNA]</scope>
</reference>
<keyword evidence="5" id="KW-0131">Cell cycle</keyword>
<dbReference type="Gene3D" id="1.10.10.10">
    <property type="entry name" value="Winged helix-like DNA-binding domain superfamily/Winged helix DNA-binding domain"/>
    <property type="match status" value="1"/>
</dbReference>
<evidence type="ECO:0000313" key="5">
    <source>
        <dbReference type="EMBL" id="KKT85880.1"/>
    </source>
</evidence>
<proteinExistence type="predicted"/>
<evidence type="ECO:0000256" key="2">
    <source>
        <dbReference type="ARBA" id="ARBA00022840"/>
    </source>
</evidence>
<dbReference type="InterPro" id="IPR036388">
    <property type="entry name" value="WH-like_DNA-bd_sf"/>
</dbReference>
<dbReference type="GO" id="GO:0005524">
    <property type="term" value="F:ATP binding"/>
    <property type="evidence" value="ECO:0007669"/>
    <property type="project" value="UniProtKB-UniRule"/>
</dbReference>
<keyword evidence="5" id="KW-0132">Cell division</keyword>
<dbReference type="SUPFAM" id="SSF46785">
    <property type="entry name" value="Winged helix' DNA-binding domain"/>
    <property type="match status" value="1"/>
</dbReference>
<comment type="caution">
    <text evidence="5">The sequence shown here is derived from an EMBL/GenBank/DDBJ whole genome shotgun (WGS) entry which is preliminary data.</text>
</comment>
<evidence type="ECO:0000256" key="1">
    <source>
        <dbReference type="ARBA" id="ARBA00022741"/>
    </source>
</evidence>
<dbReference type="GO" id="GO:0003677">
    <property type="term" value="F:DNA binding"/>
    <property type="evidence" value="ECO:0007669"/>
    <property type="project" value="InterPro"/>
</dbReference>
<dbReference type="InterPro" id="IPR050206">
    <property type="entry name" value="FtsK/SpoIIIE/SftA"/>
</dbReference>
<dbReference type="PANTHER" id="PTHR22683">
    <property type="entry name" value="SPORULATION PROTEIN RELATED"/>
    <property type="match status" value="1"/>
</dbReference>
<dbReference type="Proteomes" id="UP000034797">
    <property type="component" value="Unassembled WGS sequence"/>
</dbReference>
<dbReference type="InterPro" id="IPR036390">
    <property type="entry name" value="WH_DNA-bd_sf"/>
</dbReference>
<dbReference type="InterPro" id="IPR027417">
    <property type="entry name" value="P-loop_NTPase"/>
</dbReference>
<keyword evidence="1 3" id="KW-0547">Nucleotide-binding</keyword>
<accession>A0A0G1KQX8</accession>
<dbReference type="SMART" id="SM00843">
    <property type="entry name" value="Ftsk_gamma"/>
    <property type="match status" value="1"/>
</dbReference>
<name>A0A0G1KQX8_9BACT</name>
<feature type="domain" description="FtsK" evidence="4">
    <location>
        <begin position="1"/>
        <end position="103"/>
    </location>
</feature>
<dbReference type="InterPro" id="IPR002543">
    <property type="entry name" value="FtsK_dom"/>
</dbReference>
<dbReference type="PANTHER" id="PTHR22683:SF41">
    <property type="entry name" value="DNA TRANSLOCASE FTSK"/>
    <property type="match status" value="1"/>
</dbReference>
<comment type="caution">
    <text evidence="3">Lacks conserved residue(s) required for the propagation of feature annotation.</text>
</comment>
<dbReference type="EMBL" id="LCJW01000020">
    <property type="protein sequence ID" value="KKT85880.1"/>
    <property type="molecule type" value="Genomic_DNA"/>
</dbReference>
<evidence type="ECO:0000256" key="3">
    <source>
        <dbReference type="PROSITE-ProRule" id="PRU00289"/>
    </source>
</evidence>
<dbReference type="Pfam" id="PF09397">
    <property type="entry name" value="FtsK_gamma"/>
    <property type="match status" value="1"/>
</dbReference>
<dbReference type="AlphaFoldDB" id="A0A0G1KQX8"/>
<dbReference type="InterPro" id="IPR018541">
    <property type="entry name" value="Ftsk_gamma"/>
</dbReference>
<evidence type="ECO:0000259" key="4">
    <source>
        <dbReference type="PROSITE" id="PS50901"/>
    </source>
</evidence>
<sequence>MEKRYRLFEELKVKNIAGYNETIGFQTMPFIIVIVDEMADIMMSKNAGEIEEKIVRLAQMARAVGIHLILSTQRPSVNILTGIIKANIPARIAFQVTSMIDSRVIIDTPGAEKLLGKGDMLYVPPDIAKPKRIQGAFVSDKEIKTLLDFIRRTGVTSQMDDTIIKAKESPGTLSASGQNLGDVDDKFEEAAHLVIAEGKGSASLLQRRLEIGYARAARILDQLEMAGVLAHAEGNKPREIIVSSLSEVFPGEDNS</sequence>
<gene>
    <name evidence="5" type="ORF">UW84_C0020G0016</name>
</gene>
<evidence type="ECO:0000313" key="6">
    <source>
        <dbReference type="Proteomes" id="UP000034797"/>
    </source>
</evidence>
<dbReference type="SUPFAM" id="SSF52540">
    <property type="entry name" value="P-loop containing nucleoside triphosphate hydrolases"/>
    <property type="match status" value="1"/>
</dbReference>
<organism evidence="5 6">
    <name type="scientific">Candidatus Collierbacteria bacterium GW2011_GWA2_44_99</name>
    <dbReference type="NCBI Taxonomy" id="1618380"/>
    <lineage>
        <taxon>Bacteria</taxon>
        <taxon>Candidatus Collieribacteriota</taxon>
    </lineage>
</organism>
<keyword evidence="2 3" id="KW-0067">ATP-binding</keyword>
<dbReference type="Pfam" id="PF01580">
    <property type="entry name" value="FtsK_SpoIIIE"/>
    <property type="match status" value="1"/>
</dbReference>
<protein>
    <submittedName>
        <fullName evidence="5">Cell division FtsK/SpoIIIE</fullName>
    </submittedName>
</protein>